<organism evidence="2 3">
    <name type="scientific">Apatococcus lobatus</name>
    <dbReference type="NCBI Taxonomy" id="904363"/>
    <lineage>
        <taxon>Eukaryota</taxon>
        <taxon>Viridiplantae</taxon>
        <taxon>Chlorophyta</taxon>
        <taxon>core chlorophytes</taxon>
        <taxon>Trebouxiophyceae</taxon>
        <taxon>Chlorellales</taxon>
        <taxon>Chlorellaceae</taxon>
        <taxon>Apatococcus</taxon>
    </lineage>
</organism>
<keyword evidence="3" id="KW-1185">Reference proteome</keyword>
<evidence type="ECO:0000313" key="3">
    <source>
        <dbReference type="Proteomes" id="UP001438707"/>
    </source>
</evidence>
<gene>
    <name evidence="2" type="ORF">WJX74_009467</name>
</gene>
<proteinExistence type="predicted"/>
<sequence>MPLQSSPLSPLRPPDYTNGRSARTEGKLLVVMSCNVATDSSSVKVVLANTLDAGNFPVKYKEEGVLAADKCPKGNQARKFFEDAWAEACQ</sequence>
<dbReference type="Proteomes" id="UP001438707">
    <property type="component" value="Unassembled WGS sequence"/>
</dbReference>
<feature type="region of interest" description="Disordered" evidence="1">
    <location>
        <begin position="1"/>
        <end position="21"/>
    </location>
</feature>
<evidence type="ECO:0000256" key="1">
    <source>
        <dbReference type="SAM" id="MobiDB-lite"/>
    </source>
</evidence>
<accession>A0AAW1QUR2</accession>
<name>A0AAW1QUR2_9CHLO</name>
<protein>
    <submittedName>
        <fullName evidence="2">Uncharacterized protein</fullName>
    </submittedName>
</protein>
<evidence type="ECO:0000313" key="2">
    <source>
        <dbReference type="EMBL" id="KAK9824949.1"/>
    </source>
</evidence>
<reference evidence="2 3" key="1">
    <citation type="journal article" date="2024" name="Nat. Commun.">
        <title>Phylogenomics reveals the evolutionary origins of lichenization in chlorophyte algae.</title>
        <authorList>
            <person name="Puginier C."/>
            <person name="Libourel C."/>
            <person name="Otte J."/>
            <person name="Skaloud P."/>
            <person name="Haon M."/>
            <person name="Grisel S."/>
            <person name="Petersen M."/>
            <person name="Berrin J.G."/>
            <person name="Delaux P.M."/>
            <person name="Dal Grande F."/>
            <person name="Keller J."/>
        </authorList>
    </citation>
    <scope>NUCLEOTIDE SEQUENCE [LARGE SCALE GENOMIC DNA]</scope>
    <source>
        <strain evidence="2 3">SAG 2145</strain>
    </source>
</reference>
<dbReference type="AlphaFoldDB" id="A0AAW1QUR2"/>
<dbReference type="EMBL" id="JALJOS010000027">
    <property type="protein sequence ID" value="KAK9824949.1"/>
    <property type="molecule type" value="Genomic_DNA"/>
</dbReference>
<comment type="caution">
    <text evidence="2">The sequence shown here is derived from an EMBL/GenBank/DDBJ whole genome shotgun (WGS) entry which is preliminary data.</text>
</comment>